<dbReference type="InterPro" id="IPR027417">
    <property type="entry name" value="P-loop_NTPase"/>
</dbReference>
<dbReference type="Gene3D" id="3.40.50.300">
    <property type="entry name" value="P-loop containing nucleotide triphosphate hydrolases"/>
    <property type="match status" value="1"/>
</dbReference>
<dbReference type="GO" id="GO:0016887">
    <property type="term" value="F:ATP hydrolysis activity"/>
    <property type="evidence" value="ECO:0007669"/>
    <property type="project" value="InterPro"/>
</dbReference>
<dbReference type="Pfam" id="PF14223">
    <property type="entry name" value="Retrotran_gag_2"/>
    <property type="match status" value="1"/>
</dbReference>
<evidence type="ECO:0000256" key="1">
    <source>
        <dbReference type="ARBA" id="ARBA00001946"/>
    </source>
</evidence>
<dbReference type="Proteomes" id="UP000541444">
    <property type="component" value="Unassembled WGS sequence"/>
</dbReference>
<gene>
    <name evidence="5" type="ORF">GIB67_004908</name>
</gene>
<evidence type="ECO:0000259" key="4">
    <source>
        <dbReference type="Pfam" id="PF14363"/>
    </source>
</evidence>
<organism evidence="5 6">
    <name type="scientific">Kingdonia uniflora</name>
    <dbReference type="NCBI Taxonomy" id="39325"/>
    <lineage>
        <taxon>Eukaryota</taxon>
        <taxon>Viridiplantae</taxon>
        <taxon>Streptophyta</taxon>
        <taxon>Embryophyta</taxon>
        <taxon>Tracheophyta</taxon>
        <taxon>Spermatophyta</taxon>
        <taxon>Magnoliopsida</taxon>
        <taxon>Ranunculales</taxon>
        <taxon>Circaeasteraceae</taxon>
        <taxon>Kingdonia</taxon>
    </lineage>
</organism>
<comment type="caution">
    <text evidence="5">The sequence shown here is derived from an EMBL/GenBank/DDBJ whole genome shotgun (WGS) entry which is preliminary data.</text>
</comment>
<dbReference type="InterPro" id="IPR003959">
    <property type="entry name" value="ATPase_AAA_core"/>
</dbReference>
<sequence>MLVRTIVNDLLPWEAKDYLFSTLRTIFNRLSSRHTIVIEEFNDLFINKIYEVAKTYLGTKVNRSMQRLKVRQLKGEMKLKILMDRNEEVIDMFQGVKLKWRFVCIPLQPLNSGLSHQKSINLNHPSTFDTIVMDFDLQNTLMSDLKKFVERKDMYKRAGKAWKREYLLYGPPGTGKSSLVAVMEKYLNFDVYDIDLIGVNSNSDLRRMLLAICNQSILVLEEIDCIIKFENQETEKDHKNQNGENKVTLFGVLNFIDGFWSSYGVEHIITFITISSVYSSRARLLKYRTQNSMGDRCNSFTKLAVNLLEQGEEMIDEDQLFILLKLFPSSYEHLKQIIICGKEALKFSKVSRILIFDEERKKLSVETDLAEGLVVRGRTKERKSRRYSSRSGKLLTAFDFIDAIVALEVKCLMISESDCFHVVDPIAAHNPEITRFDVDDVEYDVNCGWSSGDR</sequence>
<protein>
    <recommendedName>
        <fullName evidence="7">AAA+ ATPase domain-containing protein</fullName>
    </recommendedName>
</protein>
<dbReference type="AlphaFoldDB" id="A0A7J7LNI9"/>
<reference evidence="5 6" key="1">
    <citation type="journal article" date="2020" name="IScience">
        <title>Genome Sequencing of the Endangered Kingdonia uniflora (Circaeasteraceae, Ranunculales) Reveals Potential Mechanisms of Evolutionary Specialization.</title>
        <authorList>
            <person name="Sun Y."/>
            <person name="Deng T."/>
            <person name="Zhang A."/>
            <person name="Moore M.J."/>
            <person name="Landis J.B."/>
            <person name="Lin N."/>
            <person name="Zhang H."/>
            <person name="Zhang X."/>
            <person name="Huang J."/>
            <person name="Zhang X."/>
            <person name="Sun H."/>
            <person name="Wang H."/>
        </authorList>
    </citation>
    <scope>NUCLEOTIDE SEQUENCE [LARGE SCALE GENOMIC DNA]</scope>
    <source>
        <strain evidence="5">TB1705</strain>
        <tissue evidence="5">Leaf</tissue>
    </source>
</reference>
<dbReference type="PANTHER" id="PTHR23070">
    <property type="entry name" value="BCS1 AAA-TYPE ATPASE"/>
    <property type="match status" value="1"/>
</dbReference>
<dbReference type="GO" id="GO:0005524">
    <property type="term" value="F:ATP binding"/>
    <property type="evidence" value="ECO:0007669"/>
    <property type="project" value="InterPro"/>
</dbReference>
<dbReference type="InterPro" id="IPR025753">
    <property type="entry name" value="AAA_N_dom"/>
</dbReference>
<evidence type="ECO:0008006" key="7">
    <source>
        <dbReference type="Google" id="ProtNLM"/>
    </source>
</evidence>
<keyword evidence="2" id="KW-0460">Magnesium</keyword>
<dbReference type="EMBL" id="JACGCM010002137">
    <property type="protein sequence ID" value="KAF6144235.1"/>
    <property type="molecule type" value="Genomic_DNA"/>
</dbReference>
<proteinExistence type="predicted"/>
<dbReference type="InterPro" id="IPR050747">
    <property type="entry name" value="Mitochondrial_chaperone_BCS1"/>
</dbReference>
<keyword evidence="6" id="KW-1185">Reference proteome</keyword>
<dbReference type="OrthoDB" id="10251412at2759"/>
<evidence type="ECO:0000313" key="5">
    <source>
        <dbReference type="EMBL" id="KAF6144235.1"/>
    </source>
</evidence>
<comment type="cofactor">
    <cofactor evidence="1">
        <name>Mg(2+)</name>
        <dbReference type="ChEBI" id="CHEBI:18420"/>
    </cofactor>
</comment>
<name>A0A7J7LNI9_9MAGN</name>
<evidence type="ECO:0000313" key="6">
    <source>
        <dbReference type="Proteomes" id="UP000541444"/>
    </source>
</evidence>
<evidence type="ECO:0000256" key="2">
    <source>
        <dbReference type="ARBA" id="ARBA00022842"/>
    </source>
</evidence>
<accession>A0A7J7LNI9</accession>
<dbReference type="Pfam" id="PF14363">
    <property type="entry name" value="AAA_assoc"/>
    <property type="match status" value="1"/>
</dbReference>
<dbReference type="SUPFAM" id="SSF52540">
    <property type="entry name" value="P-loop containing nucleoside triphosphate hydrolases"/>
    <property type="match status" value="1"/>
</dbReference>
<feature type="domain" description="ATPase AAA-type core" evidence="3">
    <location>
        <begin position="166"/>
        <end position="273"/>
    </location>
</feature>
<evidence type="ECO:0000259" key="3">
    <source>
        <dbReference type="Pfam" id="PF00004"/>
    </source>
</evidence>
<feature type="domain" description="AAA-type ATPase N-terminal" evidence="4">
    <location>
        <begin position="11"/>
        <end position="104"/>
    </location>
</feature>
<dbReference type="Pfam" id="PF00004">
    <property type="entry name" value="AAA"/>
    <property type="match status" value="1"/>
</dbReference>